<evidence type="ECO:0000256" key="1">
    <source>
        <dbReference type="SAM" id="Phobius"/>
    </source>
</evidence>
<dbReference type="Proteomes" id="UP000014216">
    <property type="component" value="Unassembled WGS sequence"/>
</dbReference>
<protein>
    <recommendedName>
        <fullName evidence="2">DUF4037 domain-containing protein</fullName>
    </recommendedName>
</protein>
<dbReference type="EMBL" id="APJX01000004">
    <property type="protein sequence ID" value="EMS79803.1"/>
    <property type="molecule type" value="Genomic_DNA"/>
</dbReference>
<evidence type="ECO:0000313" key="3">
    <source>
        <dbReference type="EMBL" id="EMS79803.1"/>
    </source>
</evidence>
<evidence type="ECO:0000259" key="2">
    <source>
        <dbReference type="Pfam" id="PF13228"/>
    </source>
</evidence>
<sequence>MKGLELCRRFFERHGASMISKEFSGFRHRIAAGMVGEGSECLGFDDPISRDHDWGPGFCLWLDDNDFDEIGKPLQSAYDQLPRMFMGFVRKPGPLSNGKVGVFKTSDFYKRFVGLAHAPETLLQWVRQSDESLCACTSGDVFSDPLGRFSRIRQILLDFYPEDVRMFKIACRCAACARSGQYNFMRCAKRKEIFAAAYALHDFCSGLMGLVFLLKRRYSPFFKWKHRATRELGALGAAVHDQVNTLMRIRKDEDKQAIVESLSLSVINELKNQGLSDSNSDFLLDHSLSVQSRISSDMLRHSDVWGDH</sequence>
<gene>
    <name evidence="3" type="ORF">Dpo_4c03550</name>
</gene>
<evidence type="ECO:0000313" key="4">
    <source>
        <dbReference type="Proteomes" id="UP000014216"/>
    </source>
</evidence>
<feature type="transmembrane region" description="Helical" evidence="1">
    <location>
        <begin position="193"/>
        <end position="214"/>
    </location>
</feature>
<name>S0FXM6_9BACT</name>
<dbReference type="RefSeq" id="WP_006966084.1">
    <property type="nucleotide sequence ID" value="NZ_APJX01000004.1"/>
</dbReference>
<keyword evidence="1" id="KW-0472">Membrane</keyword>
<keyword evidence="1" id="KW-0812">Transmembrane</keyword>
<organism evidence="3 4">
    <name type="scientific">Desulfotignum phosphitoxidans DSM 13687</name>
    <dbReference type="NCBI Taxonomy" id="1286635"/>
    <lineage>
        <taxon>Bacteria</taxon>
        <taxon>Pseudomonadati</taxon>
        <taxon>Thermodesulfobacteriota</taxon>
        <taxon>Desulfobacteria</taxon>
        <taxon>Desulfobacterales</taxon>
        <taxon>Desulfobacteraceae</taxon>
        <taxon>Desulfotignum</taxon>
    </lineage>
</organism>
<proteinExistence type="predicted"/>
<feature type="domain" description="DUF4037" evidence="2">
    <location>
        <begin position="125"/>
        <end position="224"/>
    </location>
</feature>
<dbReference type="PATRIC" id="fig|1286635.3.peg.2406"/>
<comment type="caution">
    <text evidence="3">The sequence shown here is derived from an EMBL/GenBank/DDBJ whole genome shotgun (WGS) entry which is preliminary data.</text>
</comment>
<dbReference type="Pfam" id="PF13228">
    <property type="entry name" value="DUF4037"/>
    <property type="match status" value="1"/>
</dbReference>
<reference evidence="3 4" key="1">
    <citation type="journal article" date="2013" name="Genome Announc.">
        <title>Draft Genome Sequence of Desulfotignum phosphitoxidans DSM 13687 Strain FiPS-3.</title>
        <authorList>
            <person name="Poehlein A."/>
            <person name="Daniel R."/>
            <person name="Simeonova D.D."/>
        </authorList>
    </citation>
    <scope>NUCLEOTIDE SEQUENCE [LARGE SCALE GENOMIC DNA]</scope>
    <source>
        <strain evidence="3 4">DSM 13687</strain>
    </source>
</reference>
<dbReference type="AlphaFoldDB" id="S0FXM6"/>
<dbReference type="InterPro" id="IPR025117">
    <property type="entry name" value="DUF4037"/>
</dbReference>
<dbReference type="OrthoDB" id="3030at2"/>
<keyword evidence="4" id="KW-1185">Reference proteome</keyword>
<accession>S0FXM6</accession>
<keyword evidence="1" id="KW-1133">Transmembrane helix</keyword>